<feature type="repeat" description="NHL" evidence="2">
    <location>
        <begin position="224"/>
        <end position="263"/>
    </location>
</feature>
<proteinExistence type="predicted"/>
<feature type="repeat" description="NHL" evidence="2">
    <location>
        <begin position="177"/>
        <end position="216"/>
    </location>
</feature>
<dbReference type="InterPro" id="IPR050952">
    <property type="entry name" value="TRIM-NHL_E3_ligases"/>
</dbReference>
<evidence type="ECO:0000256" key="1">
    <source>
        <dbReference type="ARBA" id="ARBA00022737"/>
    </source>
</evidence>
<organism evidence="3 4">
    <name type="scientific">Posidoniimonas corsicana</name>
    <dbReference type="NCBI Taxonomy" id="1938618"/>
    <lineage>
        <taxon>Bacteria</taxon>
        <taxon>Pseudomonadati</taxon>
        <taxon>Planctomycetota</taxon>
        <taxon>Planctomycetia</taxon>
        <taxon>Pirellulales</taxon>
        <taxon>Lacipirellulaceae</taxon>
        <taxon>Posidoniimonas</taxon>
    </lineage>
</organism>
<accession>A0A5C5VIG8</accession>
<dbReference type="PANTHER" id="PTHR24104:SF25">
    <property type="entry name" value="PROTEIN LIN-41"/>
    <property type="match status" value="1"/>
</dbReference>
<dbReference type="Pfam" id="PF01436">
    <property type="entry name" value="NHL"/>
    <property type="match status" value="1"/>
</dbReference>
<keyword evidence="1" id="KW-0677">Repeat</keyword>
<protein>
    <submittedName>
        <fullName evidence="3">NHL repeat protein</fullName>
    </submittedName>
</protein>
<sequence length="309" mass="34379">MNRREFCRSIAAGAALAACGGCDQTGGTLGRLQSVWSRRGLVDGRLWRPRAMDVDADGLVYIVDFTARIQVFTPEGEFVRGWQTPDYKNGKPTGVTIADDRLLVADTHYFRVLSYALDGTLMEDETIGGTEGHGPGEFGFVTDAVRDASGAMYVAEYGDYDRIQKFAPDGEFILQWGSHGVEPGQFVRPQNLFVDPQDRIWVCDACNHRMQVFDTEGELLFMWGEEGAAPGQLSYPYDIAMDESGNVILIEHGGNRLQVFTEQGEPLGWWGRAGRAEGELDRPWALARDHKGLVHVLDTYNHRVQTITI</sequence>
<dbReference type="InterPro" id="IPR001258">
    <property type="entry name" value="NHL_repeat"/>
</dbReference>
<evidence type="ECO:0000256" key="2">
    <source>
        <dbReference type="PROSITE-ProRule" id="PRU00504"/>
    </source>
</evidence>
<reference evidence="3 4" key="1">
    <citation type="submission" date="2019-02" db="EMBL/GenBank/DDBJ databases">
        <title>Deep-cultivation of Planctomycetes and their phenomic and genomic characterization uncovers novel biology.</title>
        <authorList>
            <person name="Wiegand S."/>
            <person name="Jogler M."/>
            <person name="Boedeker C."/>
            <person name="Pinto D."/>
            <person name="Vollmers J."/>
            <person name="Rivas-Marin E."/>
            <person name="Kohn T."/>
            <person name="Peeters S.H."/>
            <person name="Heuer A."/>
            <person name="Rast P."/>
            <person name="Oberbeckmann S."/>
            <person name="Bunk B."/>
            <person name="Jeske O."/>
            <person name="Meyerdierks A."/>
            <person name="Storesund J.E."/>
            <person name="Kallscheuer N."/>
            <person name="Luecker S."/>
            <person name="Lage O.M."/>
            <person name="Pohl T."/>
            <person name="Merkel B.J."/>
            <person name="Hornburger P."/>
            <person name="Mueller R.-W."/>
            <person name="Bruemmer F."/>
            <person name="Labrenz M."/>
            <person name="Spormann A.M."/>
            <person name="Op Den Camp H."/>
            <person name="Overmann J."/>
            <person name="Amann R."/>
            <person name="Jetten M.S.M."/>
            <person name="Mascher T."/>
            <person name="Medema M.H."/>
            <person name="Devos D.P."/>
            <person name="Kaster A.-K."/>
            <person name="Ovreas L."/>
            <person name="Rohde M."/>
            <person name="Galperin M.Y."/>
            <person name="Jogler C."/>
        </authorList>
    </citation>
    <scope>NUCLEOTIDE SEQUENCE [LARGE SCALE GENOMIC DNA]</scope>
    <source>
        <strain evidence="3 4">KOR34</strain>
    </source>
</reference>
<dbReference type="OrthoDB" id="9799230at2"/>
<evidence type="ECO:0000313" key="4">
    <source>
        <dbReference type="Proteomes" id="UP000316714"/>
    </source>
</evidence>
<keyword evidence="4" id="KW-1185">Reference proteome</keyword>
<comment type="caution">
    <text evidence="3">The sequence shown here is derived from an EMBL/GenBank/DDBJ whole genome shotgun (WGS) entry which is preliminary data.</text>
</comment>
<dbReference type="Gene3D" id="2.120.10.30">
    <property type="entry name" value="TolB, C-terminal domain"/>
    <property type="match status" value="3"/>
</dbReference>
<dbReference type="Proteomes" id="UP000316714">
    <property type="component" value="Unassembled WGS sequence"/>
</dbReference>
<name>A0A5C5VIG8_9BACT</name>
<dbReference type="PROSITE" id="PS51125">
    <property type="entry name" value="NHL"/>
    <property type="match status" value="2"/>
</dbReference>
<dbReference type="SUPFAM" id="SSF63829">
    <property type="entry name" value="Calcium-dependent phosphotriesterase"/>
    <property type="match status" value="1"/>
</dbReference>
<dbReference type="InterPro" id="IPR011042">
    <property type="entry name" value="6-blade_b-propeller_TolB-like"/>
</dbReference>
<dbReference type="PROSITE" id="PS51257">
    <property type="entry name" value="PROKAR_LIPOPROTEIN"/>
    <property type="match status" value="1"/>
</dbReference>
<dbReference type="EMBL" id="SIHJ01000001">
    <property type="protein sequence ID" value="TWT37823.1"/>
    <property type="molecule type" value="Genomic_DNA"/>
</dbReference>
<evidence type="ECO:0000313" key="3">
    <source>
        <dbReference type="EMBL" id="TWT37823.1"/>
    </source>
</evidence>
<dbReference type="PANTHER" id="PTHR24104">
    <property type="entry name" value="E3 UBIQUITIN-PROTEIN LIGASE NHLRC1-RELATED"/>
    <property type="match status" value="1"/>
</dbReference>
<dbReference type="GO" id="GO:0008270">
    <property type="term" value="F:zinc ion binding"/>
    <property type="evidence" value="ECO:0007669"/>
    <property type="project" value="UniProtKB-KW"/>
</dbReference>
<gene>
    <name evidence="3" type="ORF">KOR34_27870</name>
</gene>
<dbReference type="AlphaFoldDB" id="A0A5C5VIG8"/>
<dbReference type="RefSeq" id="WP_146565128.1">
    <property type="nucleotide sequence ID" value="NZ_SIHJ01000001.1"/>
</dbReference>